<dbReference type="GO" id="GO:0008408">
    <property type="term" value="F:3'-5' exonuclease activity"/>
    <property type="evidence" value="ECO:0007669"/>
    <property type="project" value="InterPro"/>
</dbReference>
<dbReference type="GO" id="GO:0006260">
    <property type="term" value="P:DNA replication"/>
    <property type="evidence" value="ECO:0007669"/>
    <property type="project" value="InterPro"/>
</dbReference>
<dbReference type="SMART" id="SM00481">
    <property type="entry name" value="POLIIIAc"/>
    <property type="match status" value="1"/>
</dbReference>
<proteinExistence type="predicted"/>
<dbReference type="InterPro" id="IPR004013">
    <property type="entry name" value="PHP_dom"/>
</dbReference>
<keyword evidence="3" id="KW-1185">Reference proteome</keyword>
<accession>A0A1A8XVA6</accession>
<reference evidence="2 3" key="1">
    <citation type="submission" date="2016-06" db="EMBL/GenBank/DDBJ databases">
        <authorList>
            <person name="Kjaerup R.B."/>
            <person name="Dalgaard T.S."/>
            <person name="Juul-Madsen H.R."/>
        </authorList>
    </citation>
    <scope>NUCLEOTIDE SEQUENCE [LARGE SCALE GENOMIC DNA]</scope>
    <source>
        <strain evidence="2">2</strain>
    </source>
</reference>
<dbReference type="PANTHER" id="PTHR32294:SF4">
    <property type="entry name" value="ERROR-PRONE DNA POLYMERASE"/>
    <property type="match status" value="1"/>
</dbReference>
<evidence type="ECO:0000313" key="2">
    <source>
        <dbReference type="EMBL" id="SBT08949.1"/>
    </source>
</evidence>
<dbReference type="InterPro" id="IPR016195">
    <property type="entry name" value="Pol/histidinol_Pase-like"/>
</dbReference>
<dbReference type="RefSeq" id="WP_186411426.1">
    <property type="nucleotide sequence ID" value="NZ_FLQY01000222.1"/>
</dbReference>
<dbReference type="InterPro" id="IPR004805">
    <property type="entry name" value="DnaE2/DnaE/PolC"/>
</dbReference>
<dbReference type="InterPro" id="IPR003141">
    <property type="entry name" value="Pol/His_phosphatase_N"/>
</dbReference>
<dbReference type="PANTHER" id="PTHR32294">
    <property type="entry name" value="DNA POLYMERASE III SUBUNIT ALPHA"/>
    <property type="match status" value="1"/>
</dbReference>
<feature type="domain" description="Polymerase/histidinol phosphatase N-terminal" evidence="1">
    <location>
        <begin position="11"/>
        <end position="78"/>
    </location>
</feature>
<dbReference type="Proteomes" id="UP000199600">
    <property type="component" value="Unassembled WGS sequence"/>
</dbReference>
<sequence length="124" mass="13624">MNEADALPDYAELHCLSNFSFLRGASHSRELVQRAVKLGYCALAITDECSFAGVVRAHEAAKPLGLKLLIGTELRRQGEICAQPRRSDQRHSRLSGVVDRIGQCLDRGRFFSDGPVSGALLDRL</sequence>
<dbReference type="AlphaFoldDB" id="A0A1A8XVA6"/>
<dbReference type="Gene3D" id="3.20.20.140">
    <property type="entry name" value="Metal-dependent hydrolases"/>
    <property type="match status" value="1"/>
</dbReference>
<dbReference type="EMBL" id="FLQY01000222">
    <property type="protein sequence ID" value="SBT08949.1"/>
    <property type="molecule type" value="Genomic_DNA"/>
</dbReference>
<name>A0A1A8XVA6_9RHOO</name>
<protein>
    <recommendedName>
        <fullName evidence="1">Polymerase/histidinol phosphatase N-terminal domain-containing protein</fullName>
    </recommendedName>
</protein>
<dbReference type="SUPFAM" id="SSF89550">
    <property type="entry name" value="PHP domain-like"/>
    <property type="match status" value="1"/>
</dbReference>
<organism evidence="2 3">
    <name type="scientific">Candidatus Propionivibrio aalborgensis</name>
    <dbReference type="NCBI Taxonomy" id="1860101"/>
    <lineage>
        <taxon>Bacteria</taxon>
        <taxon>Pseudomonadati</taxon>
        <taxon>Pseudomonadota</taxon>
        <taxon>Betaproteobacteria</taxon>
        <taxon>Rhodocyclales</taxon>
        <taxon>Rhodocyclaceae</taxon>
        <taxon>Propionivibrio</taxon>
    </lineage>
</organism>
<evidence type="ECO:0000313" key="3">
    <source>
        <dbReference type="Proteomes" id="UP000199600"/>
    </source>
</evidence>
<evidence type="ECO:0000259" key="1">
    <source>
        <dbReference type="SMART" id="SM00481"/>
    </source>
</evidence>
<gene>
    <name evidence="2" type="ORF">PROAA_2990002</name>
</gene>
<dbReference type="Pfam" id="PF02811">
    <property type="entry name" value="PHP"/>
    <property type="match status" value="1"/>
</dbReference>